<evidence type="ECO:0000256" key="5">
    <source>
        <dbReference type="ARBA" id="ARBA00022741"/>
    </source>
</evidence>
<comment type="subcellular location">
    <subcellularLocation>
        <location evidence="10">Cell membrane</location>
    </subcellularLocation>
    <subcellularLocation>
        <location evidence="1">Endomembrane system</location>
        <topology evidence="1">Multi-pass membrane protein</topology>
    </subcellularLocation>
</comment>
<dbReference type="InterPro" id="IPR018303">
    <property type="entry name" value="ATPase_P-typ_P_site"/>
</dbReference>
<sequence length="722" mass="77222">MSWFQPLLNVINDLDEAVDRVTELFHQHVTPTIQGAAEALDELIEGAASSVQSTTVKAADDFDARWQQFMVRRVDPLFGQTRTSHLDEMGGLEISPQEVVLNRRIGHTALAFLAIAVGGQIWPASLYLSVPLSFTMMLPAYDMAVQSVKKQKRITYHVVSALNVTGIWLGGYYTPAIAATLFFFMGEKLLMITQDRSQKSFISIFSKQPRSVWVLIDGVEVEKPFSQVLPGDVVVVTAGGYLPVDGTVIDGIASVDQQMLTGEAQPVEKSVGDSVYASTLVLAGRVHVRVDKAGDETVAAKIGEILNQTASYQLDLQSRGSKLAHDSAVPTLALGGLALATLGGESALAILNSSFGVTVRISAPITMLNLLNVAAQNAILLKDGRSLELLSSVDTVLFDKTGTLTISQPHVAAIHCVGDIGPETLLGWAAAAEYRQTHPIALAVVAEAEARGLTLPDVDNARYEVGYGILVEFAERKIQVGSDRFMARSGIAVPPEILAQRDACHQRGHSLIMVAVDGALAGAIELQPTIRPEVEGVLATLRARGLKLMVISGDQEEPTRRLAEALGIDRYFANVLPEGKADLVERLQAEGHAVCFVGDGINDSIALKKANVSVSLRGATTVATDAAQIVLMQESLRQLPYLFSLSEDMERSLKTGNAAGMIPGVINVAGVFLGGWGYYHALGLNVISMSMAMGIAMYPVYKYRKTQVVEAPGGAELAAAPA</sequence>
<feature type="transmembrane region" description="Helical" evidence="10">
    <location>
        <begin position="110"/>
        <end position="134"/>
    </location>
</feature>
<evidence type="ECO:0000259" key="11">
    <source>
        <dbReference type="Pfam" id="PF00122"/>
    </source>
</evidence>
<dbReference type="Pfam" id="PF00122">
    <property type="entry name" value="E1-E2_ATPase"/>
    <property type="match status" value="1"/>
</dbReference>
<dbReference type="Gene3D" id="3.40.1110.10">
    <property type="entry name" value="Calcium-transporting ATPase, cytoplasmic domain N"/>
    <property type="match status" value="1"/>
</dbReference>
<dbReference type="InterPro" id="IPR027256">
    <property type="entry name" value="P-typ_ATPase_IB"/>
</dbReference>
<accession>A0A0M3STI7</accession>
<dbReference type="GO" id="GO:0043682">
    <property type="term" value="F:P-type divalent copper transporter activity"/>
    <property type="evidence" value="ECO:0007669"/>
    <property type="project" value="TreeGrafter"/>
</dbReference>
<keyword evidence="4 10" id="KW-0479">Metal-binding</keyword>
<dbReference type="EMBL" id="KT067736">
    <property type="protein sequence ID" value="ALD82534.1"/>
    <property type="molecule type" value="Genomic_DNA"/>
</dbReference>
<dbReference type="GO" id="GO:0005524">
    <property type="term" value="F:ATP binding"/>
    <property type="evidence" value="ECO:0007669"/>
    <property type="project" value="UniProtKB-UniRule"/>
</dbReference>
<keyword evidence="10" id="KW-1003">Cell membrane</keyword>
<dbReference type="PANTHER" id="PTHR43520">
    <property type="entry name" value="ATP7, ISOFORM B"/>
    <property type="match status" value="1"/>
</dbReference>
<keyword evidence="3 10" id="KW-0812">Transmembrane</keyword>
<dbReference type="InterPro" id="IPR023214">
    <property type="entry name" value="HAD_sf"/>
</dbReference>
<organism evidence="12">
    <name type="scientific">Nannocystis sp. MB1016</name>
    <dbReference type="NCBI Taxonomy" id="1696011"/>
    <lineage>
        <taxon>Bacteria</taxon>
        <taxon>Pseudomonadati</taxon>
        <taxon>Myxococcota</taxon>
        <taxon>Polyangia</taxon>
        <taxon>Nannocystales</taxon>
        <taxon>Nannocystaceae</taxon>
        <taxon>Nannocystis</taxon>
    </lineage>
</organism>
<dbReference type="SFLD" id="SFLDG00002">
    <property type="entry name" value="C1.7:_P-type_atpase_like"/>
    <property type="match status" value="1"/>
</dbReference>
<dbReference type="SUPFAM" id="SSF81653">
    <property type="entry name" value="Calcium ATPase, transduction domain A"/>
    <property type="match status" value="1"/>
</dbReference>
<evidence type="ECO:0000256" key="1">
    <source>
        <dbReference type="ARBA" id="ARBA00004127"/>
    </source>
</evidence>
<evidence type="ECO:0000313" key="12">
    <source>
        <dbReference type="EMBL" id="ALD82534.1"/>
    </source>
</evidence>
<dbReference type="PRINTS" id="PR00119">
    <property type="entry name" value="CATATPASE"/>
</dbReference>
<keyword evidence="8 10" id="KW-1133">Transmembrane helix</keyword>
<evidence type="ECO:0000256" key="2">
    <source>
        <dbReference type="ARBA" id="ARBA00006024"/>
    </source>
</evidence>
<evidence type="ECO:0000256" key="7">
    <source>
        <dbReference type="ARBA" id="ARBA00022967"/>
    </source>
</evidence>
<dbReference type="InterPro" id="IPR008250">
    <property type="entry name" value="ATPase_P-typ_transduc_dom_A_sf"/>
</dbReference>
<gene>
    <name evidence="12" type="primary">ncyN</name>
</gene>
<dbReference type="PANTHER" id="PTHR43520:SF8">
    <property type="entry name" value="P-TYPE CU(+) TRANSPORTER"/>
    <property type="match status" value="1"/>
</dbReference>
<dbReference type="SFLD" id="SFLDS00003">
    <property type="entry name" value="Haloacid_Dehalogenase"/>
    <property type="match status" value="1"/>
</dbReference>
<keyword evidence="5 10" id="KW-0547">Nucleotide-binding</keyword>
<evidence type="ECO:0000256" key="4">
    <source>
        <dbReference type="ARBA" id="ARBA00022723"/>
    </source>
</evidence>
<dbReference type="InterPro" id="IPR036412">
    <property type="entry name" value="HAD-like_sf"/>
</dbReference>
<keyword evidence="6 10" id="KW-0067">ATP-binding</keyword>
<evidence type="ECO:0000256" key="9">
    <source>
        <dbReference type="ARBA" id="ARBA00023136"/>
    </source>
</evidence>
<evidence type="ECO:0000256" key="8">
    <source>
        <dbReference type="ARBA" id="ARBA00022989"/>
    </source>
</evidence>
<evidence type="ECO:0000256" key="6">
    <source>
        <dbReference type="ARBA" id="ARBA00022840"/>
    </source>
</evidence>
<dbReference type="Gene3D" id="2.70.150.10">
    <property type="entry name" value="Calcium-transporting ATPase, cytoplasmic transduction domain A"/>
    <property type="match status" value="1"/>
</dbReference>
<dbReference type="AlphaFoldDB" id="A0A0M3STI7"/>
<dbReference type="GO" id="GO:0005886">
    <property type="term" value="C:plasma membrane"/>
    <property type="evidence" value="ECO:0007669"/>
    <property type="project" value="UniProtKB-SubCell"/>
</dbReference>
<dbReference type="NCBIfam" id="TIGR01525">
    <property type="entry name" value="ATPase-IB_hvy"/>
    <property type="match status" value="1"/>
</dbReference>
<dbReference type="PROSITE" id="PS00154">
    <property type="entry name" value="ATPASE_E1_E2"/>
    <property type="match status" value="1"/>
</dbReference>
<protein>
    <submittedName>
        <fullName evidence="12">Heavy metal translocating P-type ATPase</fullName>
    </submittedName>
</protein>
<keyword evidence="9 10" id="KW-0472">Membrane</keyword>
<dbReference type="Gene3D" id="3.40.50.1000">
    <property type="entry name" value="HAD superfamily/HAD-like"/>
    <property type="match status" value="1"/>
</dbReference>
<dbReference type="GO" id="GO:0005507">
    <property type="term" value="F:copper ion binding"/>
    <property type="evidence" value="ECO:0007669"/>
    <property type="project" value="TreeGrafter"/>
</dbReference>
<proteinExistence type="inferred from homology"/>
<name>A0A0M3STI7_9BACT</name>
<dbReference type="SUPFAM" id="SSF56784">
    <property type="entry name" value="HAD-like"/>
    <property type="match status" value="1"/>
</dbReference>
<evidence type="ECO:0000256" key="10">
    <source>
        <dbReference type="RuleBase" id="RU362081"/>
    </source>
</evidence>
<comment type="caution">
    <text evidence="10">Lacks conserved residue(s) required for the propagation of feature annotation.</text>
</comment>
<dbReference type="SFLD" id="SFLDF00027">
    <property type="entry name" value="p-type_atpase"/>
    <property type="match status" value="1"/>
</dbReference>
<dbReference type="InterPro" id="IPR044492">
    <property type="entry name" value="P_typ_ATPase_HD_dom"/>
</dbReference>
<dbReference type="InterPro" id="IPR059000">
    <property type="entry name" value="ATPase_P-type_domA"/>
</dbReference>
<dbReference type="InterPro" id="IPR001757">
    <property type="entry name" value="P_typ_ATPase"/>
</dbReference>
<feature type="transmembrane region" description="Helical" evidence="10">
    <location>
        <begin position="154"/>
        <end position="184"/>
    </location>
</feature>
<dbReference type="GO" id="GO:0016887">
    <property type="term" value="F:ATP hydrolysis activity"/>
    <property type="evidence" value="ECO:0007669"/>
    <property type="project" value="InterPro"/>
</dbReference>
<reference evidence="12" key="1">
    <citation type="journal article" date="2015" name="Angew. Chem. Int. Ed. Engl.">
        <title>Nannocystin A: an Elongation Factor 1 Inhibitor from Myxobacteria with Differential Anti-Cancer Properties.</title>
        <authorList>
            <person name="Krastel P."/>
            <person name="Roggo S."/>
            <person name="Schirle M."/>
            <person name="Ross N.T."/>
            <person name="Perruccio F."/>
            <person name="Aspesi P.Jr."/>
            <person name="Aust T."/>
            <person name="Buntin K."/>
            <person name="Estoppey D."/>
            <person name="Liechty B."/>
            <person name="Mapa F."/>
            <person name="Memmert K."/>
            <person name="Miller H."/>
            <person name="Pan X."/>
            <person name="Riedl R."/>
            <person name="Thibaut C."/>
            <person name="Thomas J."/>
            <person name="Wagner T."/>
            <person name="Weber E."/>
            <person name="Xie X."/>
            <person name="Schmitt E.K."/>
            <person name="Hoepfner D."/>
        </authorList>
    </citation>
    <scope>NUCLEOTIDE SEQUENCE</scope>
    <source>
        <strain evidence="12">MB1016</strain>
    </source>
</reference>
<keyword evidence="7" id="KW-1278">Translocase</keyword>
<evidence type="ECO:0000256" key="3">
    <source>
        <dbReference type="ARBA" id="ARBA00022692"/>
    </source>
</evidence>
<dbReference type="InterPro" id="IPR023299">
    <property type="entry name" value="ATPase_P-typ_cyto_dom_N"/>
</dbReference>
<dbReference type="NCBIfam" id="TIGR01494">
    <property type="entry name" value="ATPase_P-type"/>
    <property type="match status" value="1"/>
</dbReference>
<dbReference type="GO" id="GO:0055070">
    <property type="term" value="P:copper ion homeostasis"/>
    <property type="evidence" value="ECO:0007669"/>
    <property type="project" value="TreeGrafter"/>
</dbReference>
<comment type="similarity">
    <text evidence="2 10">Belongs to the cation transport ATPase (P-type) (TC 3.A.3) family. Type IB subfamily.</text>
</comment>
<dbReference type="Pfam" id="PF00702">
    <property type="entry name" value="Hydrolase"/>
    <property type="match status" value="1"/>
</dbReference>
<dbReference type="GO" id="GO:0012505">
    <property type="term" value="C:endomembrane system"/>
    <property type="evidence" value="ECO:0007669"/>
    <property type="project" value="UniProtKB-SubCell"/>
</dbReference>
<feature type="transmembrane region" description="Helical" evidence="10">
    <location>
        <begin position="682"/>
        <end position="701"/>
    </location>
</feature>
<feature type="domain" description="P-type ATPase A" evidence="11">
    <location>
        <begin position="208"/>
        <end position="304"/>
    </location>
</feature>